<gene>
    <name evidence="1" type="ordered locus">Hbal_2315</name>
</gene>
<dbReference type="EMBL" id="CP001678">
    <property type="protein sequence ID" value="ACT59995.1"/>
    <property type="molecule type" value="Genomic_DNA"/>
</dbReference>
<dbReference type="KEGG" id="hba:Hbal_2315"/>
<dbReference type="HOGENOM" id="CLU_2436785_0_0_5"/>
<evidence type="ECO:0000313" key="1">
    <source>
        <dbReference type="EMBL" id="ACT59995.1"/>
    </source>
</evidence>
<name>C6XMT1_HIRBI</name>
<reference evidence="2" key="1">
    <citation type="journal article" date="2011" name="J. Bacteriol.">
        <title>Genome sequences of eight morphologically diverse alphaproteobacteria.</title>
        <authorList>
            <consortium name="US DOE Joint Genome Institute"/>
            <person name="Brown P.J."/>
            <person name="Kysela D.T."/>
            <person name="Buechlein A."/>
            <person name="Hemmerich C."/>
            <person name="Brun Y.V."/>
        </authorList>
    </citation>
    <scope>NUCLEOTIDE SEQUENCE [LARGE SCALE GENOMIC DNA]</scope>
    <source>
        <strain evidence="2">ATCC 49814 / DSM 5838 / IFAM 1418</strain>
    </source>
</reference>
<dbReference type="OrthoDB" id="7619595at2"/>
<organism evidence="1 2">
    <name type="scientific">Hirschia baltica (strain ATCC 49814 / DSM 5838 / IFAM 1418)</name>
    <dbReference type="NCBI Taxonomy" id="582402"/>
    <lineage>
        <taxon>Bacteria</taxon>
        <taxon>Pseudomonadati</taxon>
        <taxon>Pseudomonadota</taxon>
        <taxon>Alphaproteobacteria</taxon>
        <taxon>Hyphomonadales</taxon>
        <taxon>Hyphomonadaceae</taxon>
        <taxon>Hirschia</taxon>
    </lineage>
</organism>
<protein>
    <submittedName>
        <fullName evidence="1">Uncharacterized protein</fullName>
    </submittedName>
</protein>
<dbReference type="RefSeq" id="WP_015828145.1">
    <property type="nucleotide sequence ID" value="NC_012982.1"/>
</dbReference>
<sequence length="90" mass="10552">MKLFSETEINNIEQMWRALGGDHPWTGWATLPENPDEIWIFRSRANWRRFILRKTDAAYVLFDDTQNSEEVFEELESLANKVGQVPALPN</sequence>
<evidence type="ECO:0000313" key="2">
    <source>
        <dbReference type="Proteomes" id="UP000002745"/>
    </source>
</evidence>
<proteinExistence type="predicted"/>
<dbReference type="AlphaFoldDB" id="C6XMT1"/>
<accession>C6XMT1</accession>
<dbReference type="eggNOG" id="ENOG5031B4S">
    <property type="taxonomic scope" value="Bacteria"/>
</dbReference>
<keyword evidence="2" id="KW-1185">Reference proteome</keyword>
<dbReference type="Proteomes" id="UP000002745">
    <property type="component" value="Chromosome"/>
</dbReference>